<keyword evidence="7 9" id="KW-0472">Membrane</keyword>
<dbReference type="AlphaFoldDB" id="J4H257"/>
<feature type="transmembrane region" description="Helical" evidence="9">
    <location>
        <begin position="276"/>
        <end position="297"/>
    </location>
</feature>
<keyword evidence="5" id="KW-0029">Amino-acid transport</keyword>
<dbReference type="PANTHER" id="PTHR22950:SF692">
    <property type="entry name" value="TRANSMEMBRANE AMINO ACID TRANSPORTER FAMILY PROTEIN"/>
    <property type="match status" value="1"/>
</dbReference>
<feature type="transmembrane region" description="Helical" evidence="9">
    <location>
        <begin position="328"/>
        <end position="348"/>
    </location>
</feature>
<evidence type="ECO:0000256" key="3">
    <source>
        <dbReference type="ARBA" id="ARBA00022448"/>
    </source>
</evidence>
<dbReference type="EMBL" id="HE797010">
    <property type="protein sequence ID" value="CCM00944.1"/>
    <property type="molecule type" value="Genomic_DNA"/>
</dbReference>
<proteinExistence type="inferred from homology"/>
<keyword evidence="4 9" id="KW-0812">Transmembrane</keyword>
<evidence type="ECO:0000259" key="10">
    <source>
        <dbReference type="Pfam" id="PF01490"/>
    </source>
</evidence>
<comment type="similarity">
    <text evidence="2">Belongs to the amino acid/polyamine transporter 2 family.</text>
</comment>
<feature type="transmembrane region" description="Helical" evidence="9">
    <location>
        <begin position="543"/>
        <end position="561"/>
    </location>
</feature>
<feature type="transmembrane region" description="Helical" evidence="9">
    <location>
        <begin position="517"/>
        <end position="537"/>
    </location>
</feature>
<feature type="transmembrane region" description="Helical" evidence="9">
    <location>
        <begin position="303"/>
        <end position="321"/>
    </location>
</feature>
<name>J4H257_9APHY</name>
<gene>
    <name evidence="11" type="ORF">FIBRA_02991</name>
</gene>
<feature type="transmembrane region" description="Helical" evidence="9">
    <location>
        <begin position="573"/>
        <end position="595"/>
    </location>
</feature>
<dbReference type="STRING" id="599839.J4H257"/>
<dbReference type="InterPro" id="IPR013057">
    <property type="entry name" value="AA_transpt_TM"/>
</dbReference>
<dbReference type="GO" id="GO:0015179">
    <property type="term" value="F:L-amino acid transmembrane transporter activity"/>
    <property type="evidence" value="ECO:0007669"/>
    <property type="project" value="TreeGrafter"/>
</dbReference>
<dbReference type="GeneID" id="24095855"/>
<feature type="transmembrane region" description="Helical" evidence="9">
    <location>
        <begin position="405"/>
        <end position="428"/>
    </location>
</feature>
<evidence type="ECO:0000256" key="9">
    <source>
        <dbReference type="SAM" id="Phobius"/>
    </source>
</evidence>
<feature type="compositionally biased region" description="Basic and acidic residues" evidence="8">
    <location>
        <begin position="489"/>
        <end position="503"/>
    </location>
</feature>
<evidence type="ECO:0000313" key="12">
    <source>
        <dbReference type="Proteomes" id="UP000006352"/>
    </source>
</evidence>
<accession>J4H257</accession>
<dbReference type="RefSeq" id="XP_012180227.1">
    <property type="nucleotide sequence ID" value="XM_012324837.1"/>
</dbReference>
<protein>
    <recommendedName>
        <fullName evidence="10">Amino acid transporter transmembrane domain-containing protein</fullName>
    </recommendedName>
</protein>
<evidence type="ECO:0000256" key="2">
    <source>
        <dbReference type="ARBA" id="ARBA00008066"/>
    </source>
</evidence>
<dbReference type="InParanoid" id="J4H257"/>
<keyword evidence="3" id="KW-0813">Transport</keyword>
<evidence type="ECO:0000256" key="6">
    <source>
        <dbReference type="ARBA" id="ARBA00022989"/>
    </source>
</evidence>
<dbReference type="GO" id="GO:0005774">
    <property type="term" value="C:vacuolar membrane"/>
    <property type="evidence" value="ECO:0007669"/>
    <property type="project" value="TreeGrafter"/>
</dbReference>
<evidence type="ECO:0000256" key="4">
    <source>
        <dbReference type="ARBA" id="ARBA00022692"/>
    </source>
</evidence>
<feature type="compositionally biased region" description="Acidic residues" evidence="8">
    <location>
        <begin position="43"/>
        <end position="75"/>
    </location>
</feature>
<evidence type="ECO:0000256" key="7">
    <source>
        <dbReference type="ARBA" id="ARBA00023136"/>
    </source>
</evidence>
<evidence type="ECO:0000256" key="1">
    <source>
        <dbReference type="ARBA" id="ARBA00004141"/>
    </source>
</evidence>
<organism evidence="11 12">
    <name type="scientific">Fibroporia radiculosa</name>
    <dbReference type="NCBI Taxonomy" id="599839"/>
    <lineage>
        <taxon>Eukaryota</taxon>
        <taxon>Fungi</taxon>
        <taxon>Dikarya</taxon>
        <taxon>Basidiomycota</taxon>
        <taxon>Agaricomycotina</taxon>
        <taxon>Agaricomycetes</taxon>
        <taxon>Polyporales</taxon>
        <taxon>Fibroporiaceae</taxon>
        <taxon>Fibroporia</taxon>
    </lineage>
</organism>
<dbReference type="Pfam" id="PF01490">
    <property type="entry name" value="Aa_trans"/>
    <property type="match status" value="1"/>
</dbReference>
<dbReference type="PANTHER" id="PTHR22950">
    <property type="entry name" value="AMINO ACID TRANSPORTER"/>
    <property type="match status" value="1"/>
</dbReference>
<dbReference type="HOGENOM" id="CLU_009646_8_0_1"/>
<feature type="domain" description="Amino acid transporter transmembrane" evidence="10">
    <location>
        <begin position="200"/>
        <end position="593"/>
    </location>
</feature>
<reference evidence="11 12" key="1">
    <citation type="journal article" date="2012" name="Appl. Environ. Microbiol.">
        <title>Short-read sequencing for genomic analysis of the brown rot fungus Fibroporia radiculosa.</title>
        <authorList>
            <person name="Tang J.D."/>
            <person name="Perkins A.D."/>
            <person name="Sonstegard T.S."/>
            <person name="Schroeder S.G."/>
            <person name="Burgess S.C."/>
            <person name="Diehl S.V."/>
        </authorList>
    </citation>
    <scope>NUCLEOTIDE SEQUENCE [LARGE SCALE GENOMIC DNA]</scope>
    <source>
        <strain evidence="11 12">TFFH 294</strain>
    </source>
</reference>
<evidence type="ECO:0000256" key="8">
    <source>
        <dbReference type="SAM" id="MobiDB-lite"/>
    </source>
</evidence>
<feature type="region of interest" description="Disordered" evidence="8">
    <location>
        <begin position="488"/>
        <end position="507"/>
    </location>
</feature>
<feature type="transmembrane region" description="Helical" evidence="9">
    <location>
        <begin position="205"/>
        <end position="231"/>
    </location>
</feature>
<evidence type="ECO:0000313" key="11">
    <source>
        <dbReference type="EMBL" id="CCM00944.1"/>
    </source>
</evidence>
<dbReference type="Proteomes" id="UP000006352">
    <property type="component" value="Unassembled WGS sequence"/>
</dbReference>
<feature type="region of interest" description="Disordered" evidence="8">
    <location>
        <begin position="33"/>
        <end position="78"/>
    </location>
</feature>
<evidence type="ECO:0000256" key="5">
    <source>
        <dbReference type="ARBA" id="ARBA00022970"/>
    </source>
</evidence>
<feature type="transmembrane region" description="Helical" evidence="9">
    <location>
        <begin position="372"/>
        <end position="393"/>
    </location>
</feature>
<dbReference type="OrthoDB" id="655540at2759"/>
<keyword evidence="12" id="KW-1185">Reference proteome</keyword>
<feature type="transmembrane region" description="Helical" evidence="9">
    <location>
        <begin position="237"/>
        <end position="256"/>
    </location>
</feature>
<keyword evidence="6 9" id="KW-1133">Transmembrane helix</keyword>
<sequence>MSSLTTGVSFRPRSLSGVRDVVESYRRVQEYLSDSVSHPANDTCDDGEEEYLEQEALPSDEEDIPDDDPSDEALPYDDVHSNLHWDEDLISGPSQDINKSSPRSFVLPVSRRRPSYNPLPPFQTPTISIQKAEERTPLLGKRLSVSYAETPIRSTHESSLTATHTVSTATARRMSQLSARKIGHDHHQTHGKAKMPSGHSTFGQTLFNAIAILLGIGMLSEPLAFALAGWVGGTLIVAFYGLVTCYTAKILANMILEDPRLKTYSDIGRKAFGPHAGPWIISVALVTLYADSLHAIVPTYSSNTYKVIGLLIMIPTTFMPLSVLSYTSILGISSTLLIIIVVLIDGFAKTNSPGSFWSPAETSIGAKGVGELGLAFGLFMAGLAGHAVIPSLVRDMSDPSQFDSMITQAFTVATVVYSVIGVSGYIMFGNAVSDEFSKDLAQYSVYPVLNRIALWGLVLSPLSKFALSSRPLNVALEMMLGIEGSSAPVEEHGPKTQSHDVESNHTVPKSRRILRSMFVFIERTLLTLCSVAVSIFVPEFSSMMAFLGAFSSFLLSVIGPVSAKIALSKRCSAWDAFLLVAGVIMATWGTAAAFWSMRGS</sequence>
<comment type="subcellular location">
    <subcellularLocation>
        <location evidence="1">Membrane</location>
        <topology evidence="1">Multi-pass membrane protein</topology>
    </subcellularLocation>
</comment>